<keyword evidence="3 5" id="KW-0732">Signal</keyword>
<gene>
    <name evidence="8" type="ORF">HG536_0E01420</name>
</gene>
<evidence type="ECO:0000256" key="1">
    <source>
        <dbReference type="ARBA" id="ARBA00004010"/>
    </source>
</evidence>
<evidence type="ECO:0000256" key="4">
    <source>
        <dbReference type="SAM" id="MobiDB-lite"/>
    </source>
</evidence>
<feature type="domain" description="Yeast cell wall synthesis Kre9/Knh1 C-terminal" evidence="6">
    <location>
        <begin position="162"/>
        <end position="262"/>
    </location>
</feature>
<reference evidence="8 9" key="1">
    <citation type="submission" date="2020-06" db="EMBL/GenBank/DDBJ databases">
        <title>The yeast mating-type switching endonuclease HO is a domesticated member of an unorthodox homing genetic element family.</title>
        <authorList>
            <person name="Coughlan A.Y."/>
            <person name="Lombardi L."/>
            <person name="Braun-Galleani S."/>
            <person name="Martos A.R."/>
            <person name="Galeote V."/>
            <person name="Bigey F."/>
            <person name="Dequin S."/>
            <person name="Byrne K.P."/>
            <person name="Wolfe K.H."/>
        </authorList>
    </citation>
    <scope>NUCLEOTIDE SEQUENCE [LARGE SCALE GENOMIC DNA]</scope>
    <source>
        <strain evidence="8 9">CBS764</strain>
    </source>
</reference>
<evidence type="ECO:0000313" key="9">
    <source>
        <dbReference type="Proteomes" id="UP000515788"/>
    </source>
</evidence>
<sequence length="263" mass="29283">MIFWGVLLWLAFWADIGLGDVEILFPSDNSGKYDLSRGSAALRVEWTVTDEVPDENEIKSYTFTLVAGSNADLVSMYVFDTMEPSDLEDNKVELQLANTVGTDGVYMLQVLAACESGYTIHYTHRFELTGMVGGKLAPSTSDEVPPEPERRVSEDPLAGGIDSRSFTVPYHLQTGRAKFAPMQLQPPTKLTRSQWTMIHETSALTYYSSYRRFRKQLTTMTPGQSYVLPSGFNYASPAPMPAANGGWHCATRRLSQTPRKTNT</sequence>
<dbReference type="Pfam" id="PF05390">
    <property type="entry name" value="Kre9_KNH1_C"/>
    <property type="match status" value="1"/>
</dbReference>
<proteinExistence type="inferred from homology"/>
<feature type="chain" id="PRO_5028927542" evidence="5">
    <location>
        <begin position="20"/>
        <end position="263"/>
    </location>
</feature>
<dbReference type="EMBL" id="CP059250">
    <property type="protein sequence ID" value="QLL33231.1"/>
    <property type="molecule type" value="Genomic_DNA"/>
</dbReference>
<feature type="signal peptide" evidence="5">
    <location>
        <begin position="1"/>
        <end position="19"/>
    </location>
</feature>
<dbReference type="RefSeq" id="XP_037139905.1">
    <property type="nucleotide sequence ID" value="XM_037284009.1"/>
</dbReference>
<dbReference type="GO" id="GO:0031505">
    <property type="term" value="P:fungal-type cell wall organization"/>
    <property type="evidence" value="ECO:0007669"/>
    <property type="project" value="TreeGrafter"/>
</dbReference>
<evidence type="ECO:0000256" key="3">
    <source>
        <dbReference type="ARBA" id="ARBA00022729"/>
    </source>
</evidence>
<evidence type="ECO:0000313" key="8">
    <source>
        <dbReference type="EMBL" id="QLL33231.1"/>
    </source>
</evidence>
<comment type="similarity">
    <text evidence="2">Belongs to the KRE9/KNH1 family.</text>
</comment>
<evidence type="ECO:0000259" key="7">
    <source>
        <dbReference type="Pfam" id="PF10342"/>
    </source>
</evidence>
<feature type="region of interest" description="Disordered" evidence="4">
    <location>
        <begin position="136"/>
        <end position="158"/>
    </location>
</feature>
<dbReference type="AlphaFoldDB" id="A0A7G3ZI95"/>
<keyword evidence="9" id="KW-1185">Reference proteome</keyword>
<dbReference type="Pfam" id="PF10342">
    <property type="entry name" value="Kre9_KNH"/>
    <property type="match status" value="1"/>
</dbReference>
<dbReference type="GO" id="GO:0005576">
    <property type="term" value="C:extracellular region"/>
    <property type="evidence" value="ECO:0007669"/>
    <property type="project" value="TreeGrafter"/>
</dbReference>
<dbReference type="PANTHER" id="PTHR28154:SF1">
    <property type="entry name" value="CELL WALL SYNTHESIS PROTEIN KNH1-RELATED"/>
    <property type="match status" value="1"/>
</dbReference>
<accession>A0A7G3ZI95</accession>
<dbReference type="GeneID" id="59326427"/>
<name>A0A7G3ZI95_9SACH</name>
<dbReference type="InterPro" id="IPR045328">
    <property type="entry name" value="Kre9/Knh1"/>
</dbReference>
<comment type="function">
    <text evidence="1">Involved in cell wall beta(1-&gt;6) glucan synthesis.</text>
</comment>
<dbReference type="PANTHER" id="PTHR28154">
    <property type="entry name" value="CELL WALL SYNTHESIS PROTEIN KNH1-RELATED"/>
    <property type="match status" value="1"/>
</dbReference>
<evidence type="ECO:0000256" key="5">
    <source>
        <dbReference type="SAM" id="SignalP"/>
    </source>
</evidence>
<evidence type="ECO:0000259" key="6">
    <source>
        <dbReference type="Pfam" id="PF05390"/>
    </source>
</evidence>
<dbReference type="InterPro" id="IPR018466">
    <property type="entry name" value="Kre9/Knh1-like_N"/>
</dbReference>
<dbReference type="GO" id="GO:0006078">
    <property type="term" value="P:(1-&gt;6)-beta-D-glucan biosynthetic process"/>
    <property type="evidence" value="ECO:0007669"/>
    <property type="project" value="InterPro"/>
</dbReference>
<dbReference type="InterPro" id="IPR008659">
    <property type="entry name" value="Kre9/Knh1_C"/>
</dbReference>
<dbReference type="KEGG" id="tgb:HG536_0E01420"/>
<dbReference type="OrthoDB" id="2432613at2759"/>
<evidence type="ECO:0000256" key="2">
    <source>
        <dbReference type="ARBA" id="ARBA00006816"/>
    </source>
</evidence>
<protein>
    <submittedName>
        <fullName evidence="8">Uncharacterized protein</fullName>
    </submittedName>
</protein>
<dbReference type="GO" id="GO:0042546">
    <property type="term" value="P:cell wall biogenesis"/>
    <property type="evidence" value="ECO:0007669"/>
    <property type="project" value="InterPro"/>
</dbReference>
<organism evidence="8 9">
    <name type="scientific">Torulaspora globosa</name>
    <dbReference type="NCBI Taxonomy" id="48254"/>
    <lineage>
        <taxon>Eukaryota</taxon>
        <taxon>Fungi</taxon>
        <taxon>Dikarya</taxon>
        <taxon>Ascomycota</taxon>
        <taxon>Saccharomycotina</taxon>
        <taxon>Saccharomycetes</taxon>
        <taxon>Saccharomycetales</taxon>
        <taxon>Saccharomycetaceae</taxon>
        <taxon>Torulaspora</taxon>
    </lineage>
</organism>
<feature type="domain" description="Yeast cell wall synthesis Kre9/Knh1-like N-terminal" evidence="7">
    <location>
        <begin position="33"/>
        <end position="128"/>
    </location>
</feature>
<dbReference type="Proteomes" id="UP000515788">
    <property type="component" value="Chromosome 5"/>
</dbReference>